<proteinExistence type="predicted"/>
<dbReference type="AlphaFoldDB" id="K9B5W5"/>
<name>K9B5W5_9STAP</name>
<dbReference type="Proteomes" id="UP000009885">
    <property type="component" value="Unassembled WGS sequence"/>
</dbReference>
<dbReference type="RefSeq" id="WP_009381940.1">
    <property type="nucleotide sequence ID" value="NZ_AMSQ01000002.1"/>
</dbReference>
<gene>
    <name evidence="2" type="ORF">C273_01245</name>
</gene>
<sequence>MYNDQIVGVRFFISISNNDLDERVYYYKASALETFKKGDKVLVSVHSNDEHVNKHIVASRLKTVAVEKVFKNIDEFIEGKDLNEIKFEGINKYIVANIEHDIDQYLENMKKDERKNELKRLIKQRAKELEDYEKFKEVLDKTDDETLRALLIRAGMIK</sequence>
<evidence type="ECO:0000313" key="2">
    <source>
        <dbReference type="EMBL" id="EKU50227.1"/>
    </source>
</evidence>
<feature type="coiled-coil region" evidence="1">
    <location>
        <begin position="95"/>
        <end position="138"/>
    </location>
</feature>
<dbReference type="EMBL" id="AMSQ01000002">
    <property type="protein sequence ID" value="EKU50227.1"/>
    <property type="molecule type" value="Genomic_DNA"/>
</dbReference>
<evidence type="ECO:0000256" key="1">
    <source>
        <dbReference type="SAM" id="Coils"/>
    </source>
</evidence>
<comment type="caution">
    <text evidence="2">The sequence shown here is derived from an EMBL/GenBank/DDBJ whole genome shotgun (WGS) entry which is preliminary data.</text>
</comment>
<reference evidence="2 3" key="1">
    <citation type="journal article" date="2013" name="Genome Announc.">
        <title>Genome Sequence of Staphylococcus massiliensis Strain S46, Isolated from the Surface of Healthy Human Skin.</title>
        <authorList>
            <person name="Srivastav R."/>
            <person name="Singh A."/>
            <person name="Jangir P.K."/>
            <person name="Kumari C."/>
            <person name="Muduli S."/>
            <person name="Sharma R."/>
        </authorList>
    </citation>
    <scope>NUCLEOTIDE SEQUENCE [LARGE SCALE GENOMIC DNA]</scope>
    <source>
        <strain evidence="2 3">S46</strain>
    </source>
</reference>
<keyword evidence="1" id="KW-0175">Coiled coil</keyword>
<dbReference type="PATRIC" id="fig|1229783.3.peg.254"/>
<organism evidence="2 3">
    <name type="scientific">Staphylococcus massiliensis S46</name>
    <dbReference type="NCBI Taxonomy" id="1229783"/>
    <lineage>
        <taxon>Bacteria</taxon>
        <taxon>Bacillati</taxon>
        <taxon>Bacillota</taxon>
        <taxon>Bacilli</taxon>
        <taxon>Bacillales</taxon>
        <taxon>Staphylococcaceae</taxon>
        <taxon>Staphylococcus</taxon>
    </lineage>
</organism>
<evidence type="ECO:0000313" key="3">
    <source>
        <dbReference type="Proteomes" id="UP000009885"/>
    </source>
</evidence>
<accession>K9B5W5</accession>
<protein>
    <submittedName>
        <fullName evidence="2">Uncharacterized protein</fullName>
    </submittedName>
</protein>
<keyword evidence="3" id="KW-1185">Reference proteome</keyword>